<keyword evidence="1" id="KW-0812">Transmembrane</keyword>
<comment type="caution">
    <text evidence="2">The sequence shown here is derived from an EMBL/GenBank/DDBJ whole genome shotgun (WGS) entry which is preliminary data.</text>
</comment>
<protein>
    <submittedName>
        <fullName evidence="2">Sucrose transporter</fullName>
    </submittedName>
</protein>
<keyword evidence="1" id="KW-1133">Transmembrane helix</keyword>
<keyword evidence="1" id="KW-0472">Membrane</keyword>
<proteinExistence type="predicted"/>
<evidence type="ECO:0000313" key="3">
    <source>
        <dbReference type="Proteomes" id="UP000036987"/>
    </source>
</evidence>
<feature type="transmembrane region" description="Helical" evidence="1">
    <location>
        <begin position="5"/>
        <end position="24"/>
    </location>
</feature>
<dbReference type="AlphaFoldDB" id="A0A0K9NRY4"/>
<reference evidence="3" key="1">
    <citation type="journal article" date="2016" name="Nature">
        <title>The genome of the seagrass Zostera marina reveals angiosperm adaptation to the sea.</title>
        <authorList>
            <person name="Olsen J.L."/>
            <person name="Rouze P."/>
            <person name="Verhelst B."/>
            <person name="Lin Y.-C."/>
            <person name="Bayer T."/>
            <person name="Collen J."/>
            <person name="Dattolo E."/>
            <person name="De Paoli E."/>
            <person name="Dittami S."/>
            <person name="Maumus F."/>
            <person name="Michel G."/>
            <person name="Kersting A."/>
            <person name="Lauritano C."/>
            <person name="Lohaus R."/>
            <person name="Toepel M."/>
            <person name="Tonon T."/>
            <person name="Vanneste K."/>
            <person name="Amirebrahimi M."/>
            <person name="Brakel J."/>
            <person name="Bostroem C."/>
            <person name="Chovatia M."/>
            <person name="Grimwood J."/>
            <person name="Jenkins J.W."/>
            <person name="Jueterbock A."/>
            <person name="Mraz A."/>
            <person name="Stam W.T."/>
            <person name="Tice H."/>
            <person name="Bornberg-Bauer E."/>
            <person name="Green P.J."/>
            <person name="Pearson G.A."/>
            <person name="Procaccini G."/>
            <person name="Duarte C.M."/>
            <person name="Schmutz J."/>
            <person name="Reusch T.B.H."/>
            <person name="Van de Peer Y."/>
        </authorList>
    </citation>
    <scope>NUCLEOTIDE SEQUENCE [LARGE SCALE GENOMIC DNA]</scope>
    <source>
        <strain evidence="3">cv. Finnish</strain>
    </source>
</reference>
<accession>A0A0K9NRY4</accession>
<organism evidence="2 3">
    <name type="scientific">Zostera marina</name>
    <name type="common">Eelgrass</name>
    <dbReference type="NCBI Taxonomy" id="29655"/>
    <lineage>
        <taxon>Eukaryota</taxon>
        <taxon>Viridiplantae</taxon>
        <taxon>Streptophyta</taxon>
        <taxon>Embryophyta</taxon>
        <taxon>Tracheophyta</taxon>
        <taxon>Spermatophyta</taxon>
        <taxon>Magnoliopsida</taxon>
        <taxon>Liliopsida</taxon>
        <taxon>Zosteraceae</taxon>
        <taxon>Zostera</taxon>
    </lineage>
</organism>
<evidence type="ECO:0000313" key="2">
    <source>
        <dbReference type="EMBL" id="KMZ58832.1"/>
    </source>
</evidence>
<name>A0A0K9NRY4_ZOSMR</name>
<dbReference type="Proteomes" id="UP000036987">
    <property type="component" value="Unassembled WGS sequence"/>
</dbReference>
<gene>
    <name evidence="2" type="ORF">ZOSMA_733G00040</name>
</gene>
<dbReference type="EMBL" id="LFYR01001864">
    <property type="protein sequence ID" value="KMZ58832.1"/>
    <property type="molecule type" value="Genomic_DNA"/>
</dbReference>
<feature type="non-terminal residue" evidence="2">
    <location>
        <position position="1"/>
    </location>
</feature>
<evidence type="ECO:0000256" key="1">
    <source>
        <dbReference type="SAM" id="Phobius"/>
    </source>
</evidence>
<feature type="transmembrane region" description="Helical" evidence="1">
    <location>
        <begin position="36"/>
        <end position="57"/>
    </location>
</feature>
<sequence>LSLGLLNLAIVIPQMAIAVLSGPLDVVFGGGNWGSLSIGAVAAFISGIVSIISIHIYGR</sequence>
<dbReference type="OrthoDB" id="28755at2759"/>
<keyword evidence="3" id="KW-1185">Reference proteome</keyword>